<keyword evidence="2" id="KW-0964">Secreted</keyword>
<evidence type="ECO:0000256" key="2">
    <source>
        <dbReference type="ARBA" id="ARBA00022525"/>
    </source>
</evidence>
<evidence type="ECO:0000256" key="5">
    <source>
        <dbReference type="ARBA" id="ARBA00023288"/>
    </source>
</evidence>
<keyword evidence="4" id="KW-0178">Competence</keyword>
<dbReference type="Proteomes" id="UP000216013">
    <property type="component" value="Unassembled WGS sequence"/>
</dbReference>
<dbReference type="GO" id="GO:0030420">
    <property type="term" value="P:establishment of competence for transformation"/>
    <property type="evidence" value="ECO:0007669"/>
    <property type="project" value="UniProtKB-KW"/>
</dbReference>
<reference evidence="10 11" key="1">
    <citation type="submission" date="2017-07" db="EMBL/GenBank/DDBJ databases">
        <title>Isolation and whole genome analysis of endospore-forming bacteria from heroin.</title>
        <authorList>
            <person name="Kalinowski J."/>
            <person name="Ahrens B."/>
            <person name="Al-Dilaimi A."/>
            <person name="Winkler A."/>
            <person name="Wibberg D."/>
            <person name="Schleenbecker U."/>
            <person name="Ruckert C."/>
            <person name="Wolfel R."/>
            <person name="Grass G."/>
        </authorList>
    </citation>
    <scope>NUCLEOTIDE SEQUENCE [LARGE SCALE GENOMIC DNA]</scope>
    <source>
        <strain evidence="10 11">7528</strain>
    </source>
</reference>
<dbReference type="GO" id="GO:0005186">
    <property type="term" value="F:pheromone activity"/>
    <property type="evidence" value="ECO:0007669"/>
    <property type="project" value="UniProtKB-KW"/>
</dbReference>
<comment type="caution">
    <text evidence="10">The sequence shown here is derived from an EMBL/GenBank/DDBJ whole genome shotgun (WGS) entry which is preliminary data.</text>
</comment>
<name>A0A268AG98_9BACI</name>
<evidence type="ECO:0000256" key="4">
    <source>
        <dbReference type="ARBA" id="ARBA00023287"/>
    </source>
</evidence>
<evidence type="ECO:0000256" key="1">
    <source>
        <dbReference type="ARBA" id="ARBA00004613"/>
    </source>
</evidence>
<evidence type="ECO:0000313" key="11">
    <source>
        <dbReference type="Proteomes" id="UP000216013"/>
    </source>
</evidence>
<protein>
    <recommendedName>
        <fullName evidence="8">ComX pheromone</fullName>
    </recommendedName>
    <alternativeName>
        <fullName evidence="9">Competence pheromone</fullName>
    </alternativeName>
</protein>
<evidence type="ECO:0000256" key="6">
    <source>
        <dbReference type="ARBA" id="ARBA00023289"/>
    </source>
</evidence>
<sequence length="52" mass="6010">MINIVQFLEKNPSILELLKEKKVSLLGVTELETRSILESYEKDLSTKSMLWA</sequence>
<proteinExistence type="predicted"/>
<evidence type="ECO:0000256" key="3">
    <source>
        <dbReference type="ARBA" id="ARBA00023044"/>
    </source>
</evidence>
<keyword evidence="6" id="KW-0636">Prenylation</keyword>
<dbReference type="InterPro" id="IPR009233">
    <property type="entry name" value="Competence_ComX_Bacillus"/>
</dbReference>
<comment type="subcellular location">
    <subcellularLocation>
        <location evidence="1">Secreted</location>
    </subcellularLocation>
</comment>
<dbReference type="Pfam" id="PF05952">
    <property type="entry name" value="ComX"/>
    <property type="match status" value="1"/>
</dbReference>
<gene>
    <name evidence="10" type="ORF">CHH64_00585</name>
</gene>
<evidence type="ECO:0000256" key="9">
    <source>
        <dbReference type="ARBA" id="ARBA00030321"/>
    </source>
</evidence>
<evidence type="ECO:0000256" key="8">
    <source>
        <dbReference type="ARBA" id="ARBA00029545"/>
    </source>
</evidence>
<dbReference type="AlphaFoldDB" id="A0A268AG98"/>
<dbReference type="GO" id="GO:0005576">
    <property type="term" value="C:extracellular region"/>
    <property type="evidence" value="ECO:0007669"/>
    <property type="project" value="UniProtKB-SubCell"/>
</dbReference>
<dbReference type="EMBL" id="NPBV01000001">
    <property type="protein sequence ID" value="PAD23146.1"/>
    <property type="molecule type" value="Genomic_DNA"/>
</dbReference>
<organism evidence="10 11">
    <name type="scientific">Terribacillus saccharophilus</name>
    <dbReference type="NCBI Taxonomy" id="361277"/>
    <lineage>
        <taxon>Bacteria</taxon>
        <taxon>Bacillati</taxon>
        <taxon>Bacillota</taxon>
        <taxon>Bacilli</taxon>
        <taxon>Bacillales</taxon>
        <taxon>Bacillaceae</taxon>
        <taxon>Terribacillus</taxon>
    </lineage>
</organism>
<comment type="subunit">
    <text evidence="7">Interacts directly with the sensor histidine kinase ComP and stimulates its activity.</text>
</comment>
<accession>A0A268AG98</accession>
<evidence type="ECO:0000256" key="7">
    <source>
        <dbReference type="ARBA" id="ARBA00029483"/>
    </source>
</evidence>
<keyword evidence="3" id="KW-0588">Pheromone</keyword>
<keyword evidence="5" id="KW-0449">Lipoprotein</keyword>
<evidence type="ECO:0000313" key="10">
    <source>
        <dbReference type="EMBL" id="PAD23146.1"/>
    </source>
</evidence>
<dbReference type="RefSeq" id="WP_095260239.1">
    <property type="nucleotide sequence ID" value="NZ_NPBV01000001.1"/>
</dbReference>